<feature type="signal peptide" evidence="2">
    <location>
        <begin position="1"/>
        <end position="25"/>
    </location>
</feature>
<evidence type="ECO:0000313" key="3">
    <source>
        <dbReference type="EMBL" id="KZO92302.1"/>
    </source>
</evidence>
<feature type="compositionally biased region" description="Polar residues" evidence="1">
    <location>
        <begin position="285"/>
        <end position="310"/>
    </location>
</feature>
<accession>A0A167I4W3</accession>
<feature type="region of interest" description="Disordered" evidence="1">
    <location>
        <begin position="196"/>
        <end position="244"/>
    </location>
</feature>
<feature type="compositionally biased region" description="Polar residues" evidence="1">
    <location>
        <begin position="201"/>
        <end position="214"/>
    </location>
</feature>
<evidence type="ECO:0000256" key="1">
    <source>
        <dbReference type="SAM" id="MobiDB-lite"/>
    </source>
</evidence>
<name>A0A167I4W3_CALVF</name>
<keyword evidence="4" id="KW-1185">Reference proteome</keyword>
<feature type="compositionally biased region" description="Polar residues" evidence="1">
    <location>
        <begin position="331"/>
        <end position="343"/>
    </location>
</feature>
<feature type="region of interest" description="Disordered" evidence="1">
    <location>
        <begin position="398"/>
        <end position="434"/>
    </location>
</feature>
<organism evidence="3 4">
    <name type="scientific">Calocera viscosa (strain TUFC12733)</name>
    <dbReference type="NCBI Taxonomy" id="1330018"/>
    <lineage>
        <taxon>Eukaryota</taxon>
        <taxon>Fungi</taxon>
        <taxon>Dikarya</taxon>
        <taxon>Basidiomycota</taxon>
        <taxon>Agaricomycotina</taxon>
        <taxon>Dacrymycetes</taxon>
        <taxon>Dacrymycetales</taxon>
        <taxon>Dacrymycetaceae</taxon>
        <taxon>Calocera</taxon>
    </lineage>
</organism>
<feature type="compositionally biased region" description="Polar residues" evidence="1">
    <location>
        <begin position="406"/>
        <end position="418"/>
    </location>
</feature>
<dbReference type="OrthoDB" id="10657950at2759"/>
<reference evidence="3 4" key="1">
    <citation type="journal article" date="2016" name="Mol. Biol. Evol.">
        <title>Comparative Genomics of Early-Diverging Mushroom-Forming Fungi Provides Insights into the Origins of Lignocellulose Decay Capabilities.</title>
        <authorList>
            <person name="Nagy L.G."/>
            <person name="Riley R."/>
            <person name="Tritt A."/>
            <person name="Adam C."/>
            <person name="Daum C."/>
            <person name="Floudas D."/>
            <person name="Sun H."/>
            <person name="Yadav J.S."/>
            <person name="Pangilinan J."/>
            <person name="Larsson K.H."/>
            <person name="Matsuura K."/>
            <person name="Barry K."/>
            <person name="Labutti K."/>
            <person name="Kuo R."/>
            <person name="Ohm R.A."/>
            <person name="Bhattacharya S.S."/>
            <person name="Shirouzu T."/>
            <person name="Yoshinaga Y."/>
            <person name="Martin F.M."/>
            <person name="Grigoriev I.V."/>
            <person name="Hibbett D.S."/>
        </authorList>
    </citation>
    <scope>NUCLEOTIDE SEQUENCE [LARGE SCALE GENOMIC DNA]</scope>
    <source>
        <strain evidence="3 4">TUFC12733</strain>
    </source>
</reference>
<dbReference type="Proteomes" id="UP000076738">
    <property type="component" value="Unassembled WGS sequence"/>
</dbReference>
<proteinExistence type="predicted"/>
<evidence type="ECO:0000256" key="2">
    <source>
        <dbReference type="SAM" id="SignalP"/>
    </source>
</evidence>
<feature type="region of interest" description="Disordered" evidence="1">
    <location>
        <begin position="283"/>
        <end position="367"/>
    </location>
</feature>
<protein>
    <submittedName>
        <fullName evidence="3">Uncharacterized protein</fullName>
    </submittedName>
</protein>
<sequence length="530" mass="57073">MPRRITLKKLFAMFIISFRTRIGVSSPIIKRSRPQPRSLFVEHATKLDSRAQTLLSSRNTLAPSHPGLHSVSLVSRSHSRYRDKAPPPLDLSMAEERRRREPLAAAVTSSSSVLKEEGRQPSDQSWSSAEASGEYCSLATGLRILEHSPKTMYLGTPQVYTARIDWSDYEEFDIEGQAGEESQPLVADLLRSCRVSPPPSSTRLGNWAGDNTPTTRHETPLSTRYLRAGPPPLQTSRDNHSFPRMADGFGPSLWSHVHYVNDDEEYFPILVASDPVLDCEAPSAALTSSSHSQPQMSAPQADIQSATPEASTPIIAHEPDEGAEEADSEACGSSQGVPASTSRPENEGVGLEDSGSPRHARASTPEVDLGVQKAALEEGGSPRNAVTSTPDIETRMQEASLEECGSPQNAAVSTSESETIAGEDDSETCSSPEVPGITALRLSTSTGRSDLQSIPPSELLPFPMSGGTASVRLLPLDEAIQAGEMLQACPDVQPFQDELSALLSAMTACNESPGPKYMAPSLARQARRYC</sequence>
<dbReference type="EMBL" id="KV417312">
    <property type="protein sequence ID" value="KZO92302.1"/>
    <property type="molecule type" value="Genomic_DNA"/>
</dbReference>
<feature type="compositionally biased region" description="Polar residues" evidence="1">
    <location>
        <begin position="121"/>
        <end position="130"/>
    </location>
</feature>
<evidence type="ECO:0000313" key="4">
    <source>
        <dbReference type="Proteomes" id="UP000076738"/>
    </source>
</evidence>
<dbReference type="AlphaFoldDB" id="A0A167I4W3"/>
<keyword evidence="2" id="KW-0732">Signal</keyword>
<feature type="region of interest" description="Disordered" evidence="1">
    <location>
        <begin position="75"/>
        <end position="130"/>
    </location>
</feature>
<gene>
    <name evidence="3" type="ORF">CALVIDRAFT_312896</name>
</gene>
<feature type="compositionally biased region" description="Low complexity" evidence="1">
    <location>
        <begin position="103"/>
        <end position="112"/>
    </location>
</feature>
<feature type="chain" id="PRO_5007888014" evidence="2">
    <location>
        <begin position="26"/>
        <end position="530"/>
    </location>
</feature>